<dbReference type="EMBL" id="REGW02000021">
    <property type="protein sequence ID" value="KAE8280782.1"/>
    <property type="molecule type" value="Genomic_DNA"/>
</dbReference>
<reference evidence="2 3" key="1">
    <citation type="submission" date="2019-07" db="EMBL/GenBank/DDBJ databases">
        <title>Chromosome genome assembly for large yellow croaker.</title>
        <authorList>
            <person name="Xiao S."/>
        </authorList>
    </citation>
    <scope>NUCLEOTIDE SEQUENCE [LARGE SCALE GENOMIC DNA]</scope>
    <source>
        <strain evidence="2">JMULYC20181020</strain>
        <tissue evidence="2">Muscle</tissue>
    </source>
</reference>
<keyword evidence="1" id="KW-1133">Transmembrane helix</keyword>
<proteinExistence type="predicted"/>
<keyword evidence="3" id="KW-1185">Reference proteome</keyword>
<sequence>MTTDPCTEQHLPRMTACLLGKSSGRWRKGWCASVAKSLSSNHALKSLVPTLCLVVVVIYGLADKLRNFVAGIFIPQYHYPYAVALCFGQVLISLLVLNLLHALHLVPLKNYSRPLGERLLVPAICNSIHAVLAMWAKANSSYSSLYALSLTLYPIVTAGFGFCLKLAFPPSIHIYVFISILSGTSFVITVSQGLAGVEHLDYIYAPLALILHSLSLTWLAKVSDAEHHNPPGAQASVFDIYYTQAGQPELGAGPPVAGSPGLSLEGVQSQQLAHPTLPWIPIRYSPAGDGAKLSGLYIGSVCLTACRCSVTLSKTGGTAVLPPFVVTFERAEKNY</sequence>
<evidence type="ECO:0000313" key="2">
    <source>
        <dbReference type="EMBL" id="KAE8280782.1"/>
    </source>
</evidence>
<gene>
    <name evidence="2" type="ORF">D5F01_LYC21345</name>
</gene>
<evidence type="ECO:0000313" key="3">
    <source>
        <dbReference type="Proteomes" id="UP000424527"/>
    </source>
</evidence>
<feature type="transmembrane region" description="Helical" evidence="1">
    <location>
        <begin position="202"/>
        <end position="220"/>
    </location>
</feature>
<keyword evidence="1" id="KW-0812">Transmembrane</keyword>
<evidence type="ECO:0000256" key="1">
    <source>
        <dbReference type="SAM" id="Phobius"/>
    </source>
</evidence>
<dbReference type="Proteomes" id="UP000424527">
    <property type="component" value="Unassembled WGS sequence"/>
</dbReference>
<comment type="caution">
    <text evidence="2">The sequence shown here is derived from an EMBL/GenBank/DDBJ whole genome shotgun (WGS) entry which is preliminary data.</text>
</comment>
<feature type="transmembrane region" description="Helical" evidence="1">
    <location>
        <begin position="43"/>
        <end position="62"/>
    </location>
</feature>
<keyword evidence="1" id="KW-0472">Membrane</keyword>
<organism evidence="2 3">
    <name type="scientific">Larimichthys crocea</name>
    <name type="common">Large yellow croaker</name>
    <name type="synonym">Pseudosciaena crocea</name>
    <dbReference type="NCBI Taxonomy" id="215358"/>
    <lineage>
        <taxon>Eukaryota</taxon>
        <taxon>Metazoa</taxon>
        <taxon>Chordata</taxon>
        <taxon>Craniata</taxon>
        <taxon>Vertebrata</taxon>
        <taxon>Euteleostomi</taxon>
        <taxon>Actinopterygii</taxon>
        <taxon>Neopterygii</taxon>
        <taxon>Teleostei</taxon>
        <taxon>Neoteleostei</taxon>
        <taxon>Acanthomorphata</taxon>
        <taxon>Eupercaria</taxon>
        <taxon>Sciaenidae</taxon>
        <taxon>Larimichthys</taxon>
    </lineage>
</organism>
<feature type="transmembrane region" description="Helical" evidence="1">
    <location>
        <begin position="144"/>
        <end position="167"/>
    </location>
</feature>
<accession>A0A6G0HP46</accession>
<name>A0A6G0HP46_LARCR</name>
<feature type="transmembrane region" description="Helical" evidence="1">
    <location>
        <begin position="174"/>
        <end position="196"/>
    </location>
</feature>
<feature type="transmembrane region" description="Helical" evidence="1">
    <location>
        <begin position="82"/>
        <end position="107"/>
    </location>
</feature>
<protein>
    <submittedName>
        <fullName evidence="2">Uncharacterized protein</fullName>
    </submittedName>
</protein>
<feature type="transmembrane region" description="Helical" evidence="1">
    <location>
        <begin position="119"/>
        <end position="138"/>
    </location>
</feature>
<dbReference type="AlphaFoldDB" id="A0A6G0HP46"/>